<organism evidence="11 12">
    <name type="scientific">marine gamma proteobacterium HTCC2143</name>
    <dbReference type="NCBI Taxonomy" id="247633"/>
    <lineage>
        <taxon>Bacteria</taxon>
        <taxon>Pseudomonadati</taxon>
        <taxon>Pseudomonadota</taxon>
        <taxon>Gammaproteobacteria</taxon>
        <taxon>Cellvibrionales</taxon>
        <taxon>Spongiibacteraceae</taxon>
        <taxon>BD1-7 clade</taxon>
    </lineage>
</organism>
<dbReference type="PANTHER" id="PTHR42904:SF6">
    <property type="entry name" value="NAD-CAPPED RNA HYDROLASE NUDT12"/>
    <property type="match status" value="1"/>
</dbReference>
<dbReference type="NCBIfam" id="NF001299">
    <property type="entry name" value="PRK00241.1"/>
    <property type="match status" value="1"/>
</dbReference>
<evidence type="ECO:0000256" key="6">
    <source>
        <dbReference type="ARBA" id="ARBA00022801"/>
    </source>
</evidence>
<dbReference type="InterPro" id="IPR020084">
    <property type="entry name" value="NUDIX_hydrolase_CS"/>
</dbReference>
<evidence type="ECO:0000256" key="8">
    <source>
        <dbReference type="ARBA" id="ARBA00023027"/>
    </source>
</evidence>
<gene>
    <name evidence="11" type="ORF">GP2143_06105</name>
</gene>
<evidence type="ECO:0000313" key="12">
    <source>
        <dbReference type="Proteomes" id="UP000004931"/>
    </source>
</evidence>
<keyword evidence="6" id="KW-0378">Hydrolase</keyword>
<protein>
    <recommendedName>
        <fullName evidence="4">NAD(+) diphosphatase</fullName>
        <ecNumber evidence="4">3.6.1.22</ecNumber>
    </recommendedName>
</protein>
<evidence type="ECO:0000256" key="4">
    <source>
        <dbReference type="ARBA" id="ARBA00012381"/>
    </source>
</evidence>
<name>A0YBS1_9GAMM</name>
<comment type="catalytic activity">
    <reaction evidence="9">
        <text>a 5'-end NAD(+)-phospho-ribonucleoside in mRNA + H2O = a 5'-end phospho-adenosine-phospho-ribonucleoside in mRNA + beta-nicotinamide D-ribonucleotide + 2 H(+)</text>
        <dbReference type="Rhea" id="RHEA:60876"/>
        <dbReference type="Rhea" id="RHEA-COMP:15698"/>
        <dbReference type="Rhea" id="RHEA-COMP:15719"/>
        <dbReference type="ChEBI" id="CHEBI:14649"/>
        <dbReference type="ChEBI" id="CHEBI:15377"/>
        <dbReference type="ChEBI" id="CHEBI:15378"/>
        <dbReference type="ChEBI" id="CHEBI:144029"/>
        <dbReference type="ChEBI" id="CHEBI:144051"/>
    </reaction>
    <physiologicalReaction direction="left-to-right" evidence="9">
        <dbReference type="Rhea" id="RHEA:60877"/>
    </physiologicalReaction>
</comment>
<dbReference type="OrthoDB" id="9791656at2"/>
<dbReference type="AlphaFoldDB" id="A0YBS1"/>
<dbReference type="SUPFAM" id="SSF55811">
    <property type="entry name" value="Nudix"/>
    <property type="match status" value="1"/>
</dbReference>
<comment type="cofactor">
    <cofactor evidence="1">
        <name>Mg(2+)</name>
        <dbReference type="ChEBI" id="CHEBI:18420"/>
    </cofactor>
</comment>
<dbReference type="InterPro" id="IPR015375">
    <property type="entry name" value="NADH_PPase-like_N"/>
</dbReference>
<dbReference type="GO" id="GO:0006742">
    <property type="term" value="P:NADP+ catabolic process"/>
    <property type="evidence" value="ECO:0007669"/>
    <property type="project" value="TreeGrafter"/>
</dbReference>
<comment type="caution">
    <text evidence="11">The sequence shown here is derived from an EMBL/GenBank/DDBJ whole genome shotgun (WGS) entry which is preliminary data.</text>
</comment>
<reference evidence="11 12" key="1">
    <citation type="journal article" date="2010" name="J. Bacteriol.">
        <title>Genome sequence of the oligotrophic marine Gammaproteobacterium HTCC2143, isolated from the Oregon Coast.</title>
        <authorList>
            <person name="Oh H.M."/>
            <person name="Kang I."/>
            <person name="Ferriera S."/>
            <person name="Giovannoni S.J."/>
            <person name="Cho J.C."/>
        </authorList>
    </citation>
    <scope>NUCLEOTIDE SEQUENCE [LARGE SCALE GENOMIC DNA]</scope>
    <source>
        <strain evidence="11 12">HTCC2143</strain>
    </source>
</reference>
<evidence type="ECO:0000256" key="9">
    <source>
        <dbReference type="ARBA" id="ARBA00023679"/>
    </source>
</evidence>
<keyword evidence="5" id="KW-0479">Metal-binding</keyword>
<dbReference type="GO" id="GO:0019677">
    <property type="term" value="P:NAD+ catabolic process"/>
    <property type="evidence" value="ECO:0007669"/>
    <property type="project" value="TreeGrafter"/>
</dbReference>
<dbReference type="EMBL" id="AAVT01000002">
    <property type="protein sequence ID" value="EAW32001.1"/>
    <property type="molecule type" value="Genomic_DNA"/>
</dbReference>
<feature type="domain" description="Nudix hydrolase" evidence="10">
    <location>
        <begin position="164"/>
        <end position="290"/>
    </location>
</feature>
<keyword evidence="12" id="KW-1185">Reference proteome</keyword>
<comment type="similarity">
    <text evidence="3">Belongs to the Nudix hydrolase family. NudC subfamily.</text>
</comment>
<evidence type="ECO:0000256" key="3">
    <source>
        <dbReference type="ARBA" id="ARBA00009595"/>
    </source>
</evidence>
<dbReference type="Proteomes" id="UP000004931">
    <property type="component" value="Unassembled WGS sequence"/>
</dbReference>
<dbReference type="PANTHER" id="PTHR42904">
    <property type="entry name" value="NUDIX HYDROLASE, NUDC SUBFAMILY"/>
    <property type="match status" value="1"/>
</dbReference>
<dbReference type="Pfam" id="PF09296">
    <property type="entry name" value="NUDIX-like"/>
    <property type="match status" value="1"/>
</dbReference>
<dbReference type="InterPro" id="IPR015376">
    <property type="entry name" value="Znr_NADH_PPase"/>
</dbReference>
<proteinExistence type="inferred from homology"/>
<sequence>MNHTFSGNPLDRGDAIRRDEQLVEAAVNHPDSLFLGFYNLDILVEDFKGLRLGWLSQNDIANLLLTLPPILLGIRDGIACFAIDLSKVDDSLAKLGLGSHWAYRDCRAVAMELENHDTGIIAQARAQISWHSNHQFCSKCGDTTQQRKGGHVRRCDSCNADHFPRTDPVVIMLIAHDDHCLLGQGFGPMVKMNMYSTLAGFIDQGESIEEAVRREVKEESGVDVGDVTYHSSQPWPFPSSLMIGCHGEAISTDITIDPVEMADVRWFSKAEVADSLYRRTKDLYLPGSMAIAHHLIRSWIENKH</sequence>
<comment type="cofactor">
    <cofactor evidence="2">
        <name>Zn(2+)</name>
        <dbReference type="ChEBI" id="CHEBI:29105"/>
    </cofactor>
</comment>
<dbReference type="eggNOG" id="COG2816">
    <property type="taxonomic scope" value="Bacteria"/>
</dbReference>
<evidence type="ECO:0000256" key="7">
    <source>
        <dbReference type="ARBA" id="ARBA00022842"/>
    </source>
</evidence>
<dbReference type="Gene3D" id="3.90.79.10">
    <property type="entry name" value="Nucleoside Triphosphate Pyrophosphohydrolase"/>
    <property type="match status" value="1"/>
</dbReference>
<evidence type="ECO:0000256" key="2">
    <source>
        <dbReference type="ARBA" id="ARBA00001947"/>
    </source>
</evidence>
<dbReference type="GO" id="GO:0046872">
    <property type="term" value="F:metal ion binding"/>
    <property type="evidence" value="ECO:0007669"/>
    <property type="project" value="UniProtKB-KW"/>
</dbReference>
<dbReference type="GO" id="GO:0005829">
    <property type="term" value="C:cytosol"/>
    <property type="evidence" value="ECO:0007669"/>
    <property type="project" value="TreeGrafter"/>
</dbReference>
<dbReference type="InterPro" id="IPR050241">
    <property type="entry name" value="NAD-cap_RNA_hydrolase_NudC"/>
</dbReference>
<evidence type="ECO:0000256" key="5">
    <source>
        <dbReference type="ARBA" id="ARBA00022723"/>
    </source>
</evidence>
<dbReference type="PROSITE" id="PS51462">
    <property type="entry name" value="NUDIX"/>
    <property type="match status" value="1"/>
</dbReference>
<evidence type="ECO:0000259" key="10">
    <source>
        <dbReference type="PROSITE" id="PS51462"/>
    </source>
</evidence>
<dbReference type="EC" id="3.6.1.22" evidence="4"/>
<keyword evidence="8" id="KW-0520">NAD</keyword>
<evidence type="ECO:0000313" key="11">
    <source>
        <dbReference type="EMBL" id="EAW32001.1"/>
    </source>
</evidence>
<accession>A0YBS1</accession>
<evidence type="ECO:0000256" key="1">
    <source>
        <dbReference type="ARBA" id="ARBA00001946"/>
    </source>
</evidence>
<keyword evidence="7" id="KW-0460">Magnesium</keyword>
<dbReference type="InterPro" id="IPR000086">
    <property type="entry name" value="NUDIX_hydrolase_dom"/>
</dbReference>
<dbReference type="InterPro" id="IPR049734">
    <property type="entry name" value="NudC-like_C"/>
</dbReference>
<dbReference type="CDD" id="cd03429">
    <property type="entry name" value="NUDIX_NADH_pyrophosphatase_Nudt13"/>
    <property type="match status" value="1"/>
</dbReference>
<dbReference type="STRING" id="247633.GP2143_06105"/>
<dbReference type="InterPro" id="IPR015797">
    <property type="entry name" value="NUDIX_hydrolase-like_dom_sf"/>
</dbReference>
<dbReference type="GO" id="GO:0035529">
    <property type="term" value="F:NADH pyrophosphatase activity"/>
    <property type="evidence" value="ECO:0007669"/>
    <property type="project" value="TreeGrafter"/>
</dbReference>
<dbReference type="Gene3D" id="3.90.79.20">
    <property type="match status" value="1"/>
</dbReference>
<dbReference type="Pfam" id="PF09297">
    <property type="entry name" value="Zn_ribbon_NUD"/>
    <property type="match status" value="1"/>
</dbReference>
<dbReference type="Pfam" id="PF00293">
    <property type="entry name" value="NUDIX"/>
    <property type="match status" value="1"/>
</dbReference>
<dbReference type="PROSITE" id="PS00893">
    <property type="entry name" value="NUDIX_BOX"/>
    <property type="match status" value="1"/>
</dbReference>